<sequence>MVIFSRPVSFPSQSFPVPIRMIHFHVTNIDQRGVNTVYESQRSKSYFFDLDPLNHHEFTFYRNPTPFLRIITNDKKASLTESVYQSTSKYLNKKFKVSLLLTHFFKLQKVIPKRIQHKYFTFLRDSLHKRLSIIESRYNSTHTNNCSTRTFIRFTYKKYRFILGIFIPCCYPCGFLSSSPDLKENNCCTLPTPIVYSRYNNFCRVGCGLHNKLVPKYSKPSNTTTIIPSAQRIAALTNIHQKWSSQSTNYIYSTRRGISYCTKISVPSDGIVYSRWNFFYTKNYNSYQLIYRTQNVSNFTSRTLEKQAQRRQRSERRVLNSHKSTVPDNPNQPIRTPTKKFLFTKHKTLCDSVRYFTRHVNHLKEGIHDKRPHLAQYLPIPKAVPVVTDKRITRANQDQIEYIPLPENVRLSMSHDDYMKYKDFILTKPVFLGKGKRRFALTPGSDKWWQWVKDRYRNHQEELEKAHVRPCFPDWNTTYDRYRHRLDNLIYLMEITDTTHHHYAFSNFNKTLRQLDRKSKKTITWRRLEHWRLLTDQTLDGDSYPGCSARHFDTLKPTPDEHDHAYDPDEFRLKRPYHSPLYIDHHYHLVRTSKRPCFNFDHVITK</sequence>
<organism evidence="3 4">
    <name type="scientific">Rhizophagus clarus</name>
    <dbReference type="NCBI Taxonomy" id="94130"/>
    <lineage>
        <taxon>Eukaryota</taxon>
        <taxon>Fungi</taxon>
        <taxon>Fungi incertae sedis</taxon>
        <taxon>Mucoromycota</taxon>
        <taxon>Glomeromycotina</taxon>
        <taxon>Glomeromycetes</taxon>
        <taxon>Glomerales</taxon>
        <taxon>Glomeraceae</taxon>
        <taxon>Rhizophagus</taxon>
    </lineage>
</organism>
<comment type="caution">
    <text evidence="3">The sequence shown here is derived from an EMBL/GenBank/DDBJ whole genome shotgun (WGS) entry which is preliminary data.</text>
</comment>
<gene>
    <name evidence="3" type="ORF">RCL2_002918500</name>
</gene>
<evidence type="ECO:0000256" key="1">
    <source>
        <dbReference type="SAM" id="MobiDB-lite"/>
    </source>
</evidence>
<dbReference type="EMBL" id="BLAL01000315">
    <property type="protein sequence ID" value="GET02816.1"/>
    <property type="molecule type" value="Genomic_DNA"/>
</dbReference>
<protein>
    <recommendedName>
        <fullName evidence="2">DUF8211 domain-containing protein</fullName>
    </recommendedName>
</protein>
<evidence type="ECO:0000313" key="3">
    <source>
        <dbReference type="EMBL" id="GET02816.1"/>
    </source>
</evidence>
<reference evidence="3" key="1">
    <citation type="submission" date="2019-10" db="EMBL/GenBank/DDBJ databases">
        <title>Conservation and host-specific expression of non-tandemly repeated heterogenous ribosome RNA gene in arbuscular mycorrhizal fungi.</title>
        <authorList>
            <person name="Maeda T."/>
            <person name="Kobayashi Y."/>
            <person name="Nakagawa T."/>
            <person name="Ezawa T."/>
            <person name="Yamaguchi K."/>
            <person name="Bino T."/>
            <person name="Nishimoto Y."/>
            <person name="Shigenobu S."/>
            <person name="Kawaguchi M."/>
        </authorList>
    </citation>
    <scope>NUCLEOTIDE SEQUENCE</scope>
    <source>
        <strain evidence="3">HR1</strain>
    </source>
</reference>
<proteinExistence type="predicted"/>
<evidence type="ECO:0000259" key="2">
    <source>
        <dbReference type="Pfam" id="PF26638"/>
    </source>
</evidence>
<dbReference type="AlphaFoldDB" id="A0A8H3R3M9"/>
<feature type="domain" description="DUF8211" evidence="2">
    <location>
        <begin position="238"/>
        <end position="364"/>
    </location>
</feature>
<dbReference type="InterPro" id="IPR058524">
    <property type="entry name" value="DUF8211"/>
</dbReference>
<name>A0A8H3R3M9_9GLOM</name>
<dbReference type="Pfam" id="PF26638">
    <property type="entry name" value="DUF8211"/>
    <property type="match status" value="1"/>
</dbReference>
<accession>A0A8H3R3M9</accession>
<dbReference type="Proteomes" id="UP000615446">
    <property type="component" value="Unassembled WGS sequence"/>
</dbReference>
<feature type="compositionally biased region" description="Polar residues" evidence="1">
    <location>
        <begin position="321"/>
        <end position="335"/>
    </location>
</feature>
<evidence type="ECO:0000313" key="4">
    <source>
        <dbReference type="Proteomes" id="UP000615446"/>
    </source>
</evidence>
<feature type="region of interest" description="Disordered" evidence="1">
    <location>
        <begin position="308"/>
        <end position="336"/>
    </location>
</feature>